<reference evidence="3" key="1">
    <citation type="submission" date="2020-07" db="EMBL/GenBank/DDBJ databases">
        <authorList>
            <person name="Tarantini F.S."/>
            <person name="Hong K.W."/>
            <person name="Chan K.G."/>
        </authorList>
    </citation>
    <scope>NUCLEOTIDE SEQUENCE</scope>
    <source>
        <strain evidence="3">32-07</strain>
    </source>
</reference>
<keyword evidence="4" id="KW-1185">Reference proteome</keyword>
<feature type="domain" description="MoxR" evidence="2">
    <location>
        <begin position="16"/>
        <end position="200"/>
    </location>
</feature>
<dbReference type="InterPro" id="IPR045427">
    <property type="entry name" value="MoxR"/>
</dbReference>
<dbReference type="EMBL" id="CP059572">
    <property type="protein sequence ID" value="QXJ20207.1"/>
    <property type="molecule type" value="Genomic_DNA"/>
</dbReference>
<dbReference type="Pfam" id="PF17868">
    <property type="entry name" value="AAA_lid_8"/>
    <property type="match status" value="1"/>
</dbReference>
<accession>A0ABX8QNE5</accession>
<dbReference type="RefSeq" id="WP_231333265.1">
    <property type="nucleotide sequence ID" value="NZ_CP059572.1"/>
</dbReference>
<dbReference type="Pfam" id="PF20030">
    <property type="entry name" value="bpMoxR"/>
    <property type="match status" value="1"/>
</dbReference>
<gene>
    <name evidence="3" type="ORF">AGRA3207_000879</name>
</gene>
<dbReference type="Proteomes" id="UP001049518">
    <property type="component" value="Chromosome"/>
</dbReference>
<dbReference type="InterPro" id="IPR041538">
    <property type="entry name" value="RavA-like_AAA_lid"/>
</dbReference>
<protein>
    <submittedName>
        <fullName evidence="3">AAA family ATPase</fullName>
    </submittedName>
</protein>
<evidence type="ECO:0000313" key="4">
    <source>
        <dbReference type="Proteomes" id="UP001049518"/>
    </source>
</evidence>
<dbReference type="InterPro" id="IPR050513">
    <property type="entry name" value="RavA_ATPases"/>
</dbReference>
<dbReference type="PANTHER" id="PTHR32204">
    <property type="entry name" value="ATPASE RAVA"/>
    <property type="match status" value="1"/>
</dbReference>
<feature type="domain" description="ATPase RavA-like AAA lid" evidence="1">
    <location>
        <begin position="249"/>
        <end position="305"/>
    </location>
</feature>
<organism evidence="3 4">
    <name type="scientific">Actinomadura graeca</name>
    <dbReference type="NCBI Taxonomy" id="2750812"/>
    <lineage>
        <taxon>Bacteria</taxon>
        <taxon>Bacillati</taxon>
        <taxon>Actinomycetota</taxon>
        <taxon>Actinomycetes</taxon>
        <taxon>Streptosporangiales</taxon>
        <taxon>Thermomonosporaceae</taxon>
        <taxon>Actinomadura</taxon>
    </lineage>
</organism>
<dbReference type="Gene3D" id="3.40.50.300">
    <property type="entry name" value="P-loop containing nucleotide triphosphate hydrolases"/>
    <property type="match status" value="1"/>
</dbReference>
<name>A0ABX8QNE5_9ACTN</name>
<evidence type="ECO:0000259" key="2">
    <source>
        <dbReference type="Pfam" id="PF20030"/>
    </source>
</evidence>
<dbReference type="SUPFAM" id="SSF52540">
    <property type="entry name" value="P-loop containing nucleoside triphosphate hydrolases"/>
    <property type="match status" value="1"/>
</dbReference>
<proteinExistence type="predicted"/>
<sequence>MSRTPEQLGLAFAGRLRAVKELFVDRDEVVDLLALGALCGEHVLVVGPPGTAKSRLLTRFCRLLDTEPFSYLLTRFTEPAEIFGSIDVKEFQDNSVYKVNTAGMLPEARIAHLDEVFRGSSAILNTLLTLINERTFHTGQTSLRCPLITLVGSANDIPDDPELAAFSDRFLLRCTVDHVGDDAIEDLLELGWQDEQDRIRAAGQTGDGGDDHDRDLVPLTAPELATLQQAVAKVDLTPVRGPYAKILQALRSEGVTFSDRRAVKAQKVFAASALLRGGRTAEEGDLARLVHLWTDARDEATIRRIAADSGIPVDEPGGGTRDPVLIGIDLREIGELRARAATGAEIQRLAQDNRRLANEVRRHHPGEPELLRAVEREQTALMTRLRELDPDRWLS</sequence>
<evidence type="ECO:0000313" key="3">
    <source>
        <dbReference type="EMBL" id="QXJ20207.1"/>
    </source>
</evidence>
<evidence type="ECO:0000259" key="1">
    <source>
        <dbReference type="Pfam" id="PF17868"/>
    </source>
</evidence>
<dbReference type="PANTHER" id="PTHR32204:SF0">
    <property type="entry name" value="ATPASE RAVA"/>
    <property type="match status" value="1"/>
</dbReference>
<dbReference type="InterPro" id="IPR027417">
    <property type="entry name" value="P-loop_NTPase"/>
</dbReference>